<protein>
    <submittedName>
        <fullName evidence="1">Uncharacterized protein</fullName>
    </submittedName>
</protein>
<comment type="caution">
    <text evidence="1">The sequence shown here is derived from an EMBL/GenBank/DDBJ whole genome shotgun (WGS) entry which is preliminary data.</text>
</comment>
<reference evidence="1 2" key="1">
    <citation type="journal article" date="2015" name="Antonie Van Leeuwenhoek">
        <title>Oricola cellulosilytica gen. nov., sp. nov., a cellulose-degrading bacterium of the family Phyllobacteriaceae isolated from surface seashore water, and emended descriptions of Mesorhizobium loti and Phyllobacterium myrsinacearum.</title>
        <authorList>
            <person name="Hameed A."/>
            <person name="Shahina M."/>
            <person name="Lai W.A."/>
            <person name="Lin S.Y."/>
            <person name="Young L.S."/>
            <person name="Liu Y.C."/>
            <person name="Hsu Y.H."/>
            <person name="Young C.C."/>
        </authorList>
    </citation>
    <scope>NUCLEOTIDE SEQUENCE [LARGE SCALE GENOMIC DNA]</scope>
    <source>
        <strain evidence="1 2">KCTC 52183</strain>
    </source>
</reference>
<dbReference type="AlphaFoldDB" id="A0A4R0PFJ2"/>
<proteinExistence type="predicted"/>
<accession>A0A4R0PFJ2</accession>
<dbReference type="EMBL" id="SJST01000002">
    <property type="protein sequence ID" value="TCD15175.1"/>
    <property type="molecule type" value="Genomic_DNA"/>
</dbReference>
<name>A0A4R0PFJ2_9HYPH</name>
<gene>
    <name evidence="1" type="ORF">E0D97_06395</name>
</gene>
<evidence type="ECO:0000313" key="1">
    <source>
        <dbReference type="EMBL" id="TCD15175.1"/>
    </source>
</evidence>
<keyword evidence="2" id="KW-1185">Reference proteome</keyword>
<evidence type="ECO:0000313" key="2">
    <source>
        <dbReference type="Proteomes" id="UP000291301"/>
    </source>
</evidence>
<dbReference type="Proteomes" id="UP000291301">
    <property type="component" value="Unassembled WGS sequence"/>
</dbReference>
<dbReference type="RefSeq" id="WP_131566929.1">
    <property type="nucleotide sequence ID" value="NZ_JAINFK010000004.1"/>
</dbReference>
<organism evidence="1 2">
    <name type="scientific">Oricola cellulosilytica</name>
    <dbReference type="NCBI Taxonomy" id="1429082"/>
    <lineage>
        <taxon>Bacteria</taxon>
        <taxon>Pseudomonadati</taxon>
        <taxon>Pseudomonadota</taxon>
        <taxon>Alphaproteobacteria</taxon>
        <taxon>Hyphomicrobiales</taxon>
        <taxon>Ahrensiaceae</taxon>
        <taxon>Oricola</taxon>
    </lineage>
</organism>
<sequence length="112" mass="12371">MNGYDRDKGIKAEGQHAAIWHAERDGRHSIGYTLPLQEAVTRQLAAHLAADQDRQVHRALIELGWTAPVDGIADDLKSAGIAFVRHYIDDHGDLVSERLAPETVRLKGNKAL</sequence>